<dbReference type="PATRIC" id="fig|2746.7.peg.992"/>
<feature type="transmembrane region" description="Helical" evidence="6">
    <location>
        <begin position="31"/>
        <end position="52"/>
    </location>
</feature>
<dbReference type="GO" id="GO:0005886">
    <property type="term" value="C:plasma membrane"/>
    <property type="evidence" value="ECO:0007669"/>
    <property type="project" value="UniProtKB-SubCell"/>
</dbReference>
<dbReference type="InterPro" id="IPR000917">
    <property type="entry name" value="Sulfatase_N"/>
</dbReference>
<reference evidence="9 10" key="1">
    <citation type="submission" date="2016-06" db="EMBL/GenBank/DDBJ databases">
        <title>Genome sequence of halotolerant plant growth promoting strain of Halomonas elongata HEK1 isolated from salterns of Rann of Kutch, Gujarat, India.</title>
        <authorList>
            <person name="Gaba S."/>
            <person name="Singh R.N."/>
            <person name="Abrol S."/>
            <person name="Kaushik R."/>
            <person name="Saxena A.K."/>
        </authorList>
    </citation>
    <scope>NUCLEOTIDE SEQUENCE [LARGE SCALE GENOMIC DNA]</scope>
    <source>
        <strain evidence="9 10">HEK1</strain>
    </source>
</reference>
<sequence length="524" mass="58097">MTRALLLPWCLGLLGSFIAEAALRPTTAPPWRRPVATLAVHLGSWGVLYGCFTLVLQRPWFAMVLFLALQLVVVQSSNAKSKTLREPFLCQDFEYFLDAIRHPRLYIPFFGIGLAIGASLAGLATIVGFMVLEPSLLSRHGTFDFLIGTLLVIALSALPLVVGLRCLPACRLDPVDDTHRLGLISALWAYGLLARHPLEASDSPYTPAPEPAPSRERLPHLVVVQSESFFDPRPWHGGLRDDLLANLDALTETSLMHGSLRVPAWGANTVRTETAVLTGLDRDTLGVHRFNPYHQLARHRVPSLAGELKRLGYRTVCLHPYAASFYQRDQVMPQLGFDDFIDIRAFTAADYCGQYVGDLALADKVGSLLNEPDNEPLFVFVITMENHGPLQFDDRAEDAARDLLSADAPPLPDDCGELASYLAHLRNADRMAACLRRQLEATPRGGLLCWYGDHVPIMPEVYRHYGEPDGDTPYLLWSSHGRGSRPQAFTPLAAEQLSQRIWQAVIDQAQHAHDGSNQDHREQA</sequence>
<feature type="domain" description="Sulfatase N-terminal" evidence="8">
    <location>
        <begin position="219"/>
        <end position="484"/>
    </location>
</feature>
<accession>A0A1B8P321</accession>
<proteinExistence type="predicted"/>
<feature type="signal peptide" evidence="7">
    <location>
        <begin position="1"/>
        <end position="21"/>
    </location>
</feature>
<evidence type="ECO:0000256" key="2">
    <source>
        <dbReference type="ARBA" id="ARBA00022475"/>
    </source>
</evidence>
<keyword evidence="3 6" id="KW-0812">Transmembrane</keyword>
<name>A0A1B8P321_HALEL</name>
<keyword evidence="5 6" id="KW-0472">Membrane</keyword>
<dbReference type="PANTHER" id="PTHR47371">
    <property type="entry name" value="LIPOTEICHOIC ACID SYNTHASE"/>
    <property type="match status" value="1"/>
</dbReference>
<evidence type="ECO:0000256" key="7">
    <source>
        <dbReference type="SAM" id="SignalP"/>
    </source>
</evidence>
<evidence type="ECO:0000256" key="5">
    <source>
        <dbReference type="ARBA" id="ARBA00023136"/>
    </source>
</evidence>
<evidence type="ECO:0000256" key="4">
    <source>
        <dbReference type="ARBA" id="ARBA00022989"/>
    </source>
</evidence>
<dbReference type="GeneID" id="91009723"/>
<dbReference type="RefSeq" id="WP_013332164.1">
    <property type="nucleotide sequence ID" value="NZ_CP087224.1"/>
</dbReference>
<feature type="transmembrane region" description="Helical" evidence="6">
    <location>
        <begin position="143"/>
        <end position="164"/>
    </location>
</feature>
<dbReference type="InterPro" id="IPR050448">
    <property type="entry name" value="OpgB/LTA_synthase_biosynth"/>
</dbReference>
<dbReference type="Proteomes" id="UP000092504">
    <property type="component" value="Unassembled WGS sequence"/>
</dbReference>
<dbReference type="PANTHER" id="PTHR47371:SF3">
    <property type="entry name" value="PHOSPHOGLYCEROL TRANSFERASE I"/>
    <property type="match status" value="1"/>
</dbReference>
<comment type="subcellular location">
    <subcellularLocation>
        <location evidence="1">Cell membrane</location>
        <topology evidence="1">Multi-pass membrane protein</topology>
    </subcellularLocation>
</comment>
<organism evidence="9 10">
    <name type="scientific">Halomonas elongata</name>
    <dbReference type="NCBI Taxonomy" id="2746"/>
    <lineage>
        <taxon>Bacteria</taxon>
        <taxon>Pseudomonadati</taxon>
        <taxon>Pseudomonadota</taxon>
        <taxon>Gammaproteobacteria</taxon>
        <taxon>Oceanospirillales</taxon>
        <taxon>Halomonadaceae</taxon>
        <taxon>Halomonas</taxon>
    </lineage>
</organism>
<dbReference type="AlphaFoldDB" id="A0A1B8P321"/>
<evidence type="ECO:0000256" key="1">
    <source>
        <dbReference type="ARBA" id="ARBA00004651"/>
    </source>
</evidence>
<evidence type="ECO:0000313" key="9">
    <source>
        <dbReference type="EMBL" id="OBX36620.1"/>
    </source>
</evidence>
<comment type="caution">
    <text evidence="9">The sequence shown here is derived from an EMBL/GenBank/DDBJ whole genome shotgun (WGS) entry which is preliminary data.</text>
</comment>
<evidence type="ECO:0000259" key="8">
    <source>
        <dbReference type="Pfam" id="PF00884"/>
    </source>
</evidence>
<dbReference type="OMA" id="TMRSEHA"/>
<dbReference type="Pfam" id="PF00884">
    <property type="entry name" value="Sulfatase"/>
    <property type="match status" value="1"/>
</dbReference>
<keyword evidence="2" id="KW-1003">Cell membrane</keyword>
<keyword evidence="7" id="KW-0732">Signal</keyword>
<evidence type="ECO:0000313" key="10">
    <source>
        <dbReference type="Proteomes" id="UP000092504"/>
    </source>
</evidence>
<evidence type="ECO:0000256" key="6">
    <source>
        <dbReference type="SAM" id="Phobius"/>
    </source>
</evidence>
<keyword evidence="4 6" id="KW-1133">Transmembrane helix</keyword>
<evidence type="ECO:0000256" key="3">
    <source>
        <dbReference type="ARBA" id="ARBA00022692"/>
    </source>
</evidence>
<protein>
    <submittedName>
        <fullName evidence="9">Lipoteichoic acid synthase 1</fullName>
    </submittedName>
</protein>
<dbReference type="SUPFAM" id="SSF53649">
    <property type="entry name" value="Alkaline phosphatase-like"/>
    <property type="match status" value="1"/>
</dbReference>
<dbReference type="Gene3D" id="3.40.720.10">
    <property type="entry name" value="Alkaline Phosphatase, subunit A"/>
    <property type="match status" value="1"/>
</dbReference>
<dbReference type="InterPro" id="IPR017850">
    <property type="entry name" value="Alkaline_phosphatase_core_sf"/>
</dbReference>
<dbReference type="EMBL" id="MAJD01000001">
    <property type="protein sequence ID" value="OBX36620.1"/>
    <property type="molecule type" value="Genomic_DNA"/>
</dbReference>
<feature type="chain" id="PRO_5008611339" evidence="7">
    <location>
        <begin position="22"/>
        <end position="524"/>
    </location>
</feature>
<gene>
    <name evidence="9" type="primary">ltaS1</name>
    <name evidence="9" type="ORF">A8U91_00963</name>
</gene>
<dbReference type="CDD" id="cd16015">
    <property type="entry name" value="LTA_synthase"/>
    <property type="match status" value="1"/>
</dbReference>
<feature type="transmembrane region" description="Helical" evidence="6">
    <location>
        <begin position="105"/>
        <end position="131"/>
    </location>
</feature>